<feature type="region of interest" description="Disordered" evidence="1">
    <location>
        <begin position="451"/>
        <end position="521"/>
    </location>
</feature>
<feature type="compositionally biased region" description="Polar residues" evidence="1">
    <location>
        <begin position="206"/>
        <end position="215"/>
    </location>
</feature>
<accession>A0ABN8VMB4</accession>
<feature type="compositionally biased region" description="Low complexity" evidence="1">
    <location>
        <begin position="144"/>
        <end position="163"/>
    </location>
</feature>
<keyword evidence="3" id="KW-1185">Reference proteome</keyword>
<evidence type="ECO:0000313" key="3">
    <source>
        <dbReference type="Proteomes" id="UP001152964"/>
    </source>
</evidence>
<feature type="compositionally biased region" description="Polar residues" evidence="1">
    <location>
        <begin position="480"/>
        <end position="510"/>
    </location>
</feature>
<evidence type="ECO:0008006" key="4">
    <source>
        <dbReference type="Google" id="ProtNLM"/>
    </source>
</evidence>
<dbReference type="EMBL" id="OX291492">
    <property type="protein sequence ID" value="CAI1836466.1"/>
    <property type="molecule type" value="Genomic_DNA"/>
</dbReference>
<feature type="region of interest" description="Disordered" evidence="1">
    <location>
        <begin position="777"/>
        <end position="813"/>
    </location>
</feature>
<feature type="region of interest" description="Disordered" evidence="1">
    <location>
        <begin position="138"/>
        <end position="224"/>
    </location>
</feature>
<organism evidence="2 3">
    <name type="scientific">Saccharomyces eubayanus</name>
    <name type="common">Yeast</name>
    <dbReference type="NCBI Taxonomy" id="1080349"/>
    <lineage>
        <taxon>Eukaryota</taxon>
        <taxon>Fungi</taxon>
        <taxon>Dikarya</taxon>
        <taxon>Ascomycota</taxon>
        <taxon>Saccharomycotina</taxon>
        <taxon>Saccharomycetes</taxon>
        <taxon>Saccharomycetales</taxon>
        <taxon>Saccharomycetaceae</taxon>
        <taxon>Saccharomyces</taxon>
    </lineage>
</organism>
<feature type="region of interest" description="Disordered" evidence="1">
    <location>
        <begin position="43"/>
        <end position="121"/>
    </location>
</feature>
<protein>
    <recommendedName>
        <fullName evidence="4">YDR239C-like protein</fullName>
    </recommendedName>
</protein>
<proteinExistence type="predicted"/>
<feature type="compositionally biased region" description="Basic residues" evidence="1">
    <location>
        <begin position="88"/>
        <end position="97"/>
    </location>
</feature>
<feature type="compositionally biased region" description="Polar residues" evidence="1">
    <location>
        <begin position="110"/>
        <end position="121"/>
    </location>
</feature>
<evidence type="ECO:0000313" key="2">
    <source>
        <dbReference type="EMBL" id="CAI1836466.1"/>
    </source>
</evidence>
<feature type="compositionally biased region" description="Polar residues" evidence="1">
    <location>
        <begin position="185"/>
        <end position="194"/>
    </location>
</feature>
<reference evidence="2" key="1">
    <citation type="submission" date="2022-08" db="EMBL/GenBank/DDBJ databases">
        <authorList>
            <person name="Byrne P K."/>
        </authorList>
    </citation>
    <scope>NUCLEOTIDE SEQUENCE</scope>
    <source>
        <strain evidence="2">UCD650</strain>
    </source>
</reference>
<evidence type="ECO:0000256" key="1">
    <source>
        <dbReference type="SAM" id="MobiDB-lite"/>
    </source>
</evidence>
<feature type="region of interest" description="Disordered" evidence="1">
    <location>
        <begin position="371"/>
        <end position="428"/>
    </location>
</feature>
<feature type="compositionally biased region" description="Polar residues" evidence="1">
    <location>
        <begin position="62"/>
        <end position="74"/>
    </location>
</feature>
<feature type="region of interest" description="Disordered" evidence="1">
    <location>
        <begin position="540"/>
        <end position="565"/>
    </location>
</feature>
<feature type="region of interest" description="Disordered" evidence="1">
    <location>
        <begin position="643"/>
        <end position="664"/>
    </location>
</feature>
<feature type="compositionally biased region" description="Basic and acidic residues" evidence="1">
    <location>
        <begin position="394"/>
        <end position="421"/>
    </location>
</feature>
<dbReference type="Proteomes" id="UP001152964">
    <property type="component" value="Chromosome 2"/>
</dbReference>
<feature type="compositionally biased region" description="Low complexity" evidence="1">
    <location>
        <begin position="511"/>
        <end position="521"/>
    </location>
</feature>
<name>A0ABN8VMB4_SACEU</name>
<gene>
    <name evidence="2" type="primary">U6500B03550</name>
    <name evidence="2" type="ORF">SEUBUCD650_0B03550</name>
</gene>
<feature type="compositionally biased region" description="Polar residues" evidence="1">
    <location>
        <begin position="652"/>
        <end position="664"/>
    </location>
</feature>
<sequence length="813" mass="89733">MREVICIETVHRNQKILHLIPKKTLMFDSFNSGKNRRRSFFRFGSESKNSDSEQSVRKLSTPPATRKSTSNTPPSRDKTITPDVPPRSPHRNVHARSRSIQAPLEKGPLKNTNPFLNAGTNTSDSFQSLKFKEVPMDDFKENQKSATNNTTKKNTSPFTTSTNLNVNLSSLKRPRPPPPPVDMKSITSSLSNSTIKEDTSMDNDYEQNIISPPSRNQHRRQRSEAEKLVDDIEDYIIEHNGNPDSPISANAASLSDVETAQDVPVNSLSIPILRDVSIESSLSYVKPLVVGGGVVNGRSDTKDLKLEHPVQLSSNVDDGNDRFSFTTSVSGKSTRSLQQVVKDESNGFKSAHSDFVYKSIDHLKSDESIGSARRPLRITNEADSGSSDEEQNDYQDKYSFGEEKSNTSTSTEDHQGLRIKNDVPTQEPELATHRRVFRVVNEDRPSFFLNSAEDTGSLIDGHSLDTATSSGEYGMPLNVANPSEPSISKSAQSNVLSTLDSSGDTKSSNKTSELNSSTSISESLVLAPQSLNEDTISAEEATGFPSSAPTVPNEKSVKGSTLTSVVSNKSEKSVPLVSSYVEELRLKYYRTSNFLQAPPNLPVALKQKNNLIQPRNIKVKLRTSSKQIGIKHGKVKQKLLALETRNEDSNERSNGSDSKNNINVDHTKEFHKLLEKETGVDSTSKSGNAGEDQAEDYLKDIPGDEAYNSDDIMAPLREKKGQTDSADSVTRSNTVVSYYTRSQNRMRSGTLDNDYVNRQKLPTHICLQDYRDSNAKNDVTRQDSVSTTDSEVIEPSYSLGRGLRVANPDSDAE</sequence>